<dbReference type="GO" id="GO:0004803">
    <property type="term" value="F:transposase activity"/>
    <property type="evidence" value="ECO:0007669"/>
    <property type="project" value="InterPro"/>
</dbReference>
<sequence>MGRPTRAALGGYIYHVLNRANARKTIFEADQDYEAFEQVLAEAVDRAEMRLLAYCVMPNHWHLVLWPREDGDLSRFTGWLTLTHTQRWHAHRKTVGSGHVYQGRFKSFPVEDDAHFLTVCRYVERNPLRANLVRSADRWRWDSLWRWRHGDAEQQRLLSAWPVRRSPGWLEHVNRPLNEPELTAIRRSVARGAPYGGPEWSEQAIDELALESTVRPRGRPRKGS</sequence>
<dbReference type="OrthoDB" id="277009at2"/>
<dbReference type="GO" id="GO:0006313">
    <property type="term" value="P:DNA transposition"/>
    <property type="evidence" value="ECO:0007669"/>
    <property type="project" value="InterPro"/>
</dbReference>
<dbReference type="RefSeq" id="WP_146587632.1">
    <property type="nucleotide sequence ID" value="NZ_SJPO01000006.1"/>
</dbReference>
<evidence type="ECO:0000313" key="3">
    <source>
        <dbReference type="Proteomes" id="UP000318478"/>
    </source>
</evidence>
<dbReference type="EMBL" id="SJPO01000006">
    <property type="protein sequence ID" value="TWT75866.1"/>
    <property type="molecule type" value="Genomic_DNA"/>
</dbReference>
<dbReference type="Pfam" id="PF01797">
    <property type="entry name" value="Y1_Tnp"/>
    <property type="match status" value="1"/>
</dbReference>
<keyword evidence="3" id="KW-1185">Reference proteome</keyword>
<proteinExistence type="predicted"/>
<reference evidence="2 3" key="1">
    <citation type="submission" date="2019-02" db="EMBL/GenBank/DDBJ databases">
        <title>Deep-cultivation of Planctomycetes and their phenomic and genomic characterization uncovers novel biology.</title>
        <authorList>
            <person name="Wiegand S."/>
            <person name="Jogler M."/>
            <person name="Boedeker C."/>
            <person name="Pinto D."/>
            <person name="Vollmers J."/>
            <person name="Rivas-Marin E."/>
            <person name="Kohn T."/>
            <person name="Peeters S.H."/>
            <person name="Heuer A."/>
            <person name="Rast P."/>
            <person name="Oberbeckmann S."/>
            <person name="Bunk B."/>
            <person name="Jeske O."/>
            <person name="Meyerdierks A."/>
            <person name="Storesund J.E."/>
            <person name="Kallscheuer N."/>
            <person name="Luecker S."/>
            <person name="Lage O.M."/>
            <person name="Pohl T."/>
            <person name="Merkel B.J."/>
            <person name="Hornburger P."/>
            <person name="Mueller R.-W."/>
            <person name="Bruemmer F."/>
            <person name="Labrenz M."/>
            <person name="Spormann A.M."/>
            <person name="Op Den Camp H."/>
            <person name="Overmann J."/>
            <person name="Amann R."/>
            <person name="Jetten M.S.M."/>
            <person name="Mascher T."/>
            <person name="Medema M.H."/>
            <person name="Devos D.P."/>
            <person name="Kaster A.-K."/>
            <person name="Ovreas L."/>
            <person name="Rohde M."/>
            <person name="Galperin M.Y."/>
            <person name="Jogler C."/>
        </authorList>
    </citation>
    <scope>NUCLEOTIDE SEQUENCE [LARGE SCALE GENOMIC DNA]</scope>
    <source>
        <strain evidence="2 3">Pla123a</strain>
    </source>
</reference>
<dbReference type="GO" id="GO:0003677">
    <property type="term" value="F:DNA binding"/>
    <property type="evidence" value="ECO:0007669"/>
    <property type="project" value="InterPro"/>
</dbReference>
<dbReference type="SMART" id="SM01321">
    <property type="entry name" value="Y1_Tnp"/>
    <property type="match status" value="1"/>
</dbReference>
<dbReference type="AlphaFoldDB" id="A0A5C5YLY9"/>
<dbReference type="InterPro" id="IPR002686">
    <property type="entry name" value="Transposase_17"/>
</dbReference>
<evidence type="ECO:0000313" key="2">
    <source>
        <dbReference type="EMBL" id="TWT75866.1"/>
    </source>
</evidence>
<dbReference type="Gene3D" id="3.30.70.1290">
    <property type="entry name" value="Transposase IS200-like"/>
    <property type="match status" value="1"/>
</dbReference>
<feature type="domain" description="Transposase IS200-like" evidence="1">
    <location>
        <begin position="9"/>
        <end position="126"/>
    </location>
</feature>
<gene>
    <name evidence="2" type="ORF">Pla123a_26500</name>
</gene>
<dbReference type="Proteomes" id="UP000318478">
    <property type="component" value="Unassembled WGS sequence"/>
</dbReference>
<organism evidence="2 3">
    <name type="scientific">Posidoniimonas polymericola</name>
    <dbReference type="NCBI Taxonomy" id="2528002"/>
    <lineage>
        <taxon>Bacteria</taxon>
        <taxon>Pseudomonadati</taxon>
        <taxon>Planctomycetota</taxon>
        <taxon>Planctomycetia</taxon>
        <taxon>Pirellulales</taxon>
        <taxon>Lacipirellulaceae</taxon>
        <taxon>Posidoniimonas</taxon>
    </lineage>
</organism>
<dbReference type="PANTHER" id="PTHR34322">
    <property type="entry name" value="TRANSPOSASE, Y1_TNP DOMAIN-CONTAINING"/>
    <property type="match status" value="1"/>
</dbReference>
<protein>
    <submittedName>
        <fullName evidence="2">Transposase IS200 like protein</fullName>
    </submittedName>
</protein>
<dbReference type="PANTHER" id="PTHR34322:SF2">
    <property type="entry name" value="TRANSPOSASE IS200-LIKE DOMAIN-CONTAINING PROTEIN"/>
    <property type="match status" value="1"/>
</dbReference>
<evidence type="ECO:0000259" key="1">
    <source>
        <dbReference type="SMART" id="SM01321"/>
    </source>
</evidence>
<comment type="caution">
    <text evidence="2">The sequence shown here is derived from an EMBL/GenBank/DDBJ whole genome shotgun (WGS) entry which is preliminary data.</text>
</comment>
<dbReference type="InterPro" id="IPR036515">
    <property type="entry name" value="Transposase_17_sf"/>
</dbReference>
<accession>A0A5C5YLY9</accession>
<dbReference type="SUPFAM" id="SSF143422">
    <property type="entry name" value="Transposase IS200-like"/>
    <property type="match status" value="1"/>
</dbReference>
<name>A0A5C5YLY9_9BACT</name>